<evidence type="ECO:0000313" key="4">
    <source>
        <dbReference type="Proteomes" id="UP000186309"/>
    </source>
</evidence>
<feature type="transmembrane region" description="Helical" evidence="2">
    <location>
        <begin position="572"/>
        <end position="591"/>
    </location>
</feature>
<feature type="region of interest" description="Disordered" evidence="1">
    <location>
        <begin position="718"/>
        <end position="741"/>
    </location>
</feature>
<dbReference type="RefSeq" id="WP_076348087.1">
    <property type="nucleotide sequence ID" value="NZ_CP019082.1"/>
</dbReference>
<feature type="transmembrane region" description="Helical" evidence="2">
    <location>
        <begin position="217"/>
        <end position="236"/>
    </location>
</feature>
<keyword evidence="2" id="KW-1133">Transmembrane helix</keyword>
<accession>A0A1U7CTG9</accession>
<feature type="transmembrane region" description="Helical" evidence="2">
    <location>
        <begin position="127"/>
        <end position="154"/>
    </location>
</feature>
<evidence type="ECO:0000313" key="3">
    <source>
        <dbReference type="EMBL" id="APW62196.1"/>
    </source>
</evidence>
<keyword evidence="2" id="KW-0472">Membrane</keyword>
<protein>
    <submittedName>
        <fullName evidence="3">Uncharacterized protein</fullName>
    </submittedName>
</protein>
<reference evidence="4" key="1">
    <citation type="submission" date="2016-12" db="EMBL/GenBank/DDBJ databases">
        <title>Comparative genomics of four Isosphaeraceae planctomycetes: a common pool of plasmids and glycoside hydrolase genes.</title>
        <authorList>
            <person name="Ivanova A."/>
        </authorList>
    </citation>
    <scope>NUCLEOTIDE SEQUENCE [LARGE SCALE GENOMIC DNA]</scope>
    <source>
        <strain evidence="4">PX4</strain>
    </source>
</reference>
<feature type="transmembrane region" description="Helical" evidence="2">
    <location>
        <begin position="485"/>
        <end position="502"/>
    </location>
</feature>
<feature type="transmembrane region" description="Helical" evidence="2">
    <location>
        <begin position="508"/>
        <end position="525"/>
    </location>
</feature>
<feature type="transmembrane region" description="Helical" evidence="2">
    <location>
        <begin position="461"/>
        <end position="478"/>
    </location>
</feature>
<gene>
    <name evidence="3" type="ORF">BSF38_03728</name>
</gene>
<feature type="transmembrane region" description="Helical" evidence="2">
    <location>
        <begin position="392"/>
        <end position="408"/>
    </location>
</feature>
<proteinExistence type="predicted"/>
<organism evidence="3 4">
    <name type="scientific">Paludisphaera borealis</name>
    <dbReference type="NCBI Taxonomy" id="1387353"/>
    <lineage>
        <taxon>Bacteria</taxon>
        <taxon>Pseudomonadati</taxon>
        <taxon>Planctomycetota</taxon>
        <taxon>Planctomycetia</taxon>
        <taxon>Isosphaerales</taxon>
        <taxon>Isosphaeraceae</taxon>
        <taxon>Paludisphaera</taxon>
    </lineage>
</organism>
<dbReference type="EMBL" id="CP019082">
    <property type="protein sequence ID" value="APW62196.1"/>
    <property type="molecule type" value="Genomic_DNA"/>
</dbReference>
<keyword evidence="4" id="KW-1185">Reference proteome</keyword>
<dbReference type="Proteomes" id="UP000186309">
    <property type="component" value="Chromosome"/>
</dbReference>
<feature type="transmembrane region" description="Helical" evidence="2">
    <location>
        <begin position="248"/>
        <end position="270"/>
    </location>
</feature>
<feature type="transmembrane region" description="Helical" evidence="2">
    <location>
        <begin position="20"/>
        <end position="39"/>
    </location>
</feature>
<feature type="transmembrane region" description="Helical" evidence="2">
    <location>
        <begin position="346"/>
        <end position="363"/>
    </location>
</feature>
<evidence type="ECO:0000256" key="2">
    <source>
        <dbReference type="SAM" id="Phobius"/>
    </source>
</evidence>
<sequence length="741" mass="80172">MESESSDPRNLSISTLPTWAATAVVGVLGVLAVHHPMLLSGFGRIQTDRGDTRLLHYLLEHGYLWVVGAPGHRDFWSAPFFHPLTNVIAYSDSLLSFGPFYWTWRFAGASPDLAFGLWMTSMTVLNYAAGLLLFGGGLGFGAPATVAAASLLAFGAPRVNQLEHQQLLPFFYVLLTLYAFARLFREDSPSPGRRLRLWMLAAFGGAAQLYGGVYLGWFLVMALVLTTITALAVRSSRGAVLAVARRDWWAVAAATAAGVLVMQPFLAHYLPAAREMRSVYLPFRYYLHPTFGSWWNVGKDNWFWGWLIARRPFVGSLLENEHRLGLGFITTAVCAAGLYLGRRQPWCQVAIWFLFLCLLATSFLPGRELIVVAACLCCYGFGCLLRQTDEPLITALTFVVVLGVLVGVPFPNPWLKAMSLAFVVPCLWKIGVERGEADGWVLPAIAVGLVCLKLFALEVVAIMAVPIAPAAGLLAYYLPARRWEIGFGAVATMIVALSLLTFGGRLEVLIGGVAGGLAGVAVGAPQKLRPPPLVLLRVLAVSLAVLALLYDADSLWLGYSLKLPGALAIRAVGRIVLILMIPAALGLAVLVERLARDRSAALAWTVALICLAEQTVTTPAFDAAANRAKIAGVAGQVAPTAAAFYYKPCEDEPFVHYGLDAMWASLAVGVPTINGYTGYYPSAWYGFLLADSEVGLPLKVLLERWEADHGLRAEDVQRIGGDLPRPDARKQETPIGSQASN</sequence>
<feature type="transmembrane region" description="Helical" evidence="2">
    <location>
        <begin position="166"/>
        <end position="183"/>
    </location>
</feature>
<dbReference type="KEGG" id="pbor:BSF38_03728"/>
<feature type="transmembrane region" description="Helical" evidence="2">
    <location>
        <begin position="369"/>
        <end position="385"/>
    </location>
</feature>
<feature type="transmembrane region" description="Helical" evidence="2">
    <location>
        <begin position="534"/>
        <end position="552"/>
    </location>
</feature>
<name>A0A1U7CTG9_9BACT</name>
<evidence type="ECO:0000256" key="1">
    <source>
        <dbReference type="SAM" id="MobiDB-lite"/>
    </source>
</evidence>
<dbReference type="AlphaFoldDB" id="A0A1U7CTG9"/>
<keyword evidence="2" id="KW-0812">Transmembrane</keyword>
<dbReference type="OrthoDB" id="262795at2"/>